<dbReference type="AlphaFoldDB" id="A0A4V2FR95"/>
<dbReference type="EMBL" id="SHKL01000001">
    <property type="protein sequence ID" value="RZT87750.1"/>
    <property type="molecule type" value="Genomic_DNA"/>
</dbReference>
<keyword evidence="4" id="KW-1133">Transmembrane helix</keyword>
<keyword evidence="3" id="KW-0560">Oxidoreductase</keyword>
<feature type="domain" description="Plastocyanin-like" evidence="5">
    <location>
        <begin position="376"/>
        <end position="490"/>
    </location>
</feature>
<dbReference type="Pfam" id="PF07731">
    <property type="entry name" value="Cu-oxidase_2"/>
    <property type="match status" value="1"/>
</dbReference>
<dbReference type="PROSITE" id="PS00080">
    <property type="entry name" value="MULTICOPPER_OXIDASE2"/>
    <property type="match status" value="1"/>
</dbReference>
<evidence type="ECO:0000256" key="2">
    <source>
        <dbReference type="ARBA" id="ARBA00022723"/>
    </source>
</evidence>
<evidence type="ECO:0000259" key="6">
    <source>
        <dbReference type="Pfam" id="PF07732"/>
    </source>
</evidence>
<dbReference type="InterPro" id="IPR008972">
    <property type="entry name" value="Cupredoxin"/>
</dbReference>
<gene>
    <name evidence="7" type="ORF">EV383_4676</name>
</gene>
<feature type="domain" description="Plastocyanin-like" evidence="6">
    <location>
        <begin position="78"/>
        <end position="189"/>
    </location>
</feature>
<sequence>MGTRRRRSAGARILRALAVLVVAVVLAVAGLALWGWNAASSTNVGRVTFDRPLAIPPLAPSTVDAQGVRRFDLTMAPGRAELLPGTRTDTWGIDGAYLGPTLRAARGERVAIDLHNRLPEATSMHWHGIELPARADGGPHSPIAPGTTWSPSWTIDQPASTLWYHPHPHGRTAEHVHRGLAGMFWVDDAGSAALPLPHRYGVDDIPVILQDRVFDADGAMPAQANSSAGMLGDEILVNGTHGPVLDVWTSTVRLRVVNASAARVYDLALDDGRGYSVVGTDSGLLDAPVPATHWQVAPGDRAEIVVPVRPGETALLRSLPPDLDTNAIGSRLGGGDDTFDLMALRAAPVLEPSPPLPTRLATTPAIEPTPGVPPREFRLDGNSQINGREMDMNRIDAVVPTGRVEVWNVRTDAAIPHSFHVHDAAFRVLDVGGAPPPPELRGRQDTIHLPQGEWVRLAVAFGQHPDPDVPFMIHCHMLDHEDRGMMAQFVLVRPDQHDRVGAGGHPGMHG</sequence>
<dbReference type="SUPFAM" id="SSF49503">
    <property type="entry name" value="Cupredoxins"/>
    <property type="match status" value="3"/>
</dbReference>
<dbReference type="CDD" id="cd13890">
    <property type="entry name" value="CuRO_3_CueO_FtsP"/>
    <property type="match status" value="1"/>
</dbReference>
<protein>
    <submittedName>
        <fullName evidence="7">FtsP/CotA-like multicopper oxidase with cupredoxin domain</fullName>
    </submittedName>
</protein>
<dbReference type="OrthoDB" id="345021at2"/>
<evidence type="ECO:0000313" key="7">
    <source>
        <dbReference type="EMBL" id="RZT87750.1"/>
    </source>
</evidence>
<evidence type="ECO:0000313" key="8">
    <source>
        <dbReference type="Proteomes" id="UP000291591"/>
    </source>
</evidence>
<dbReference type="InterPro" id="IPR045087">
    <property type="entry name" value="Cu-oxidase_fam"/>
</dbReference>
<evidence type="ECO:0000256" key="3">
    <source>
        <dbReference type="ARBA" id="ARBA00023002"/>
    </source>
</evidence>
<dbReference type="InterPro" id="IPR011706">
    <property type="entry name" value="Cu-oxidase_C"/>
</dbReference>
<reference evidence="7 8" key="1">
    <citation type="submission" date="2019-02" db="EMBL/GenBank/DDBJ databases">
        <title>Sequencing the genomes of 1000 actinobacteria strains.</title>
        <authorList>
            <person name="Klenk H.-P."/>
        </authorList>
    </citation>
    <scope>NUCLEOTIDE SEQUENCE [LARGE SCALE GENOMIC DNA]</scope>
    <source>
        <strain evidence="7 8">DSM 45779</strain>
    </source>
</reference>
<keyword evidence="2" id="KW-0479">Metal-binding</keyword>
<evidence type="ECO:0000259" key="5">
    <source>
        <dbReference type="Pfam" id="PF07731"/>
    </source>
</evidence>
<dbReference type="Proteomes" id="UP000291591">
    <property type="component" value="Unassembled WGS sequence"/>
</dbReference>
<keyword evidence="4" id="KW-0812">Transmembrane</keyword>
<proteinExistence type="inferred from homology"/>
<feature type="transmembrane region" description="Helical" evidence="4">
    <location>
        <begin position="12"/>
        <end position="36"/>
    </location>
</feature>
<dbReference type="Gene3D" id="2.60.40.420">
    <property type="entry name" value="Cupredoxins - blue copper proteins"/>
    <property type="match status" value="3"/>
</dbReference>
<comment type="caution">
    <text evidence="7">The sequence shown here is derived from an EMBL/GenBank/DDBJ whole genome shotgun (WGS) entry which is preliminary data.</text>
</comment>
<evidence type="ECO:0000256" key="1">
    <source>
        <dbReference type="ARBA" id="ARBA00010609"/>
    </source>
</evidence>
<dbReference type="CDD" id="cd04232">
    <property type="entry name" value="CuRO_1_CueO_FtsP"/>
    <property type="match status" value="1"/>
</dbReference>
<name>A0A4V2FR95_PSEST</name>
<keyword evidence="8" id="KW-1185">Reference proteome</keyword>
<dbReference type="PANTHER" id="PTHR48267">
    <property type="entry name" value="CUPREDOXIN SUPERFAMILY PROTEIN"/>
    <property type="match status" value="1"/>
</dbReference>
<accession>A0A4V2FR95</accession>
<dbReference type="InterPro" id="IPR002355">
    <property type="entry name" value="Cu_oxidase_Cu_BS"/>
</dbReference>
<dbReference type="PANTHER" id="PTHR48267:SF1">
    <property type="entry name" value="BILIRUBIN OXIDASE"/>
    <property type="match status" value="1"/>
</dbReference>
<keyword evidence="4" id="KW-0472">Membrane</keyword>
<evidence type="ECO:0000256" key="4">
    <source>
        <dbReference type="SAM" id="Phobius"/>
    </source>
</evidence>
<dbReference type="Pfam" id="PF07732">
    <property type="entry name" value="Cu-oxidase_3"/>
    <property type="match status" value="1"/>
</dbReference>
<organism evidence="7 8">
    <name type="scientific">Pseudonocardia sediminis</name>
    <dbReference type="NCBI Taxonomy" id="1397368"/>
    <lineage>
        <taxon>Bacteria</taxon>
        <taxon>Bacillati</taxon>
        <taxon>Actinomycetota</taxon>
        <taxon>Actinomycetes</taxon>
        <taxon>Pseudonocardiales</taxon>
        <taxon>Pseudonocardiaceae</taxon>
        <taxon>Pseudonocardia</taxon>
    </lineage>
</organism>
<dbReference type="GO" id="GO:0016491">
    <property type="term" value="F:oxidoreductase activity"/>
    <property type="evidence" value="ECO:0007669"/>
    <property type="project" value="UniProtKB-KW"/>
</dbReference>
<dbReference type="RefSeq" id="WP_130291854.1">
    <property type="nucleotide sequence ID" value="NZ_SHKL01000001.1"/>
</dbReference>
<dbReference type="InterPro" id="IPR011707">
    <property type="entry name" value="Cu-oxidase-like_N"/>
</dbReference>
<comment type="similarity">
    <text evidence="1">Belongs to the multicopper oxidase family.</text>
</comment>
<dbReference type="GO" id="GO:0005507">
    <property type="term" value="F:copper ion binding"/>
    <property type="evidence" value="ECO:0007669"/>
    <property type="project" value="InterPro"/>
</dbReference>